<reference evidence="1" key="1">
    <citation type="submission" date="2022-04" db="EMBL/GenBank/DDBJ databases">
        <title>Genome of the entomopathogenic fungus Entomophthora muscae.</title>
        <authorList>
            <person name="Elya C."/>
            <person name="Lovett B.R."/>
            <person name="Lee E."/>
            <person name="Macias A.M."/>
            <person name="Hajek A.E."/>
            <person name="De Bivort B.L."/>
            <person name="Kasson M.T."/>
            <person name="De Fine Licht H.H."/>
            <person name="Stajich J.E."/>
        </authorList>
    </citation>
    <scope>NUCLEOTIDE SEQUENCE</scope>
    <source>
        <strain evidence="1">Berkeley</strain>
    </source>
</reference>
<protein>
    <submittedName>
        <fullName evidence="1">Uncharacterized protein</fullName>
    </submittedName>
</protein>
<accession>A0ACC2SVU1</accession>
<dbReference type="Proteomes" id="UP001165960">
    <property type="component" value="Unassembled WGS sequence"/>
</dbReference>
<proteinExistence type="predicted"/>
<organism evidence="1 2">
    <name type="scientific">Entomophthora muscae</name>
    <dbReference type="NCBI Taxonomy" id="34485"/>
    <lineage>
        <taxon>Eukaryota</taxon>
        <taxon>Fungi</taxon>
        <taxon>Fungi incertae sedis</taxon>
        <taxon>Zoopagomycota</taxon>
        <taxon>Entomophthoromycotina</taxon>
        <taxon>Entomophthoromycetes</taxon>
        <taxon>Entomophthorales</taxon>
        <taxon>Entomophthoraceae</taxon>
        <taxon>Entomophthora</taxon>
    </lineage>
</organism>
<sequence>MQLIHLPATLLSLVYDSQQSTLNDIVDTIFPIALSGRMKWAGQGSFEAFHFNDKPLNCEPMCYIKKTMLEEQTQCFSKSSQKYKFMPPILVRDYIPCIQSKVCKVNVNVPYESHFKHGIPLGSQTVKCLSLSPLPAPLKSHTLPQP</sequence>
<evidence type="ECO:0000313" key="2">
    <source>
        <dbReference type="Proteomes" id="UP001165960"/>
    </source>
</evidence>
<name>A0ACC2SVU1_9FUNG</name>
<comment type="caution">
    <text evidence="1">The sequence shown here is derived from an EMBL/GenBank/DDBJ whole genome shotgun (WGS) entry which is preliminary data.</text>
</comment>
<dbReference type="EMBL" id="QTSX02004288">
    <property type="protein sequence ID" value="KAJ9066503.1"/>
    <property type="molecule type" value="Genomic_DNA"/>
</dbReference>
<evidence type="ECO:0000313" key="1">
    <source>
        <dbReference type="EMBL" id="KAJ9066503.1"/>
    </source>
</evidence>
<gene>
    <name evidence="1" type="ORF">DSO57_1008988</name>
</gene>
<keyword evidence="2" id="KW-1185">Reference proteome</keyword>